<reference evidence="1" key="1">
    <citation type="submission" date="2023-01" db="EMBL/GenBank/DDBJ databases">
        <title>Sulfurovum sp. zt1-1 genome assembly.</title>
        <authorList>
            <person name="Wang J."/>
        </authorList>
    </citation>
    <scope>NUCLEOTIDE SEQUENCE</scope>
    <source>
        <strain evidence="1">Zt1-1</strain>
    </source>
</reference>
<name>A0ABT7QZ02_9BACT</name>
<comment type="caution">
    <text evidence="1">The sequence shown here is derived from an EMBL/GenBank/DDBJ whole genome shotgun (WGS) entry which is preliminary data.</text>
</comment>
<gene>
    <name evidence="1" type="ORF">PGH07_07765</name>
</gene>
<evidence type="ECO:0000313" key="1">
    <source>
        <dbReference type="EMBL" id="MDM5272073.1"/>
    </source>
</evidence>
<sequence>MFSPFKKFKNGGVRGFALYKSKYLIEYFKNGNARFFADQNSAMVVKNTGTFKNSEANASNHVYLNGVDQKFPADINYTLGSEIFLSNGVSAYGHITLTDNGDGTYNLVEDTSTLDDRVYFFINEATKNNVKVVFNANINSGTPIFDSYYDGETSTWVPLNYALKNGVNELEVKTQYPNTFVSFKIYANGANYDLSAQSVKKITSTGYLTYYDVATKQFDKIGNRLTGGGTELPRNTLGNPMVTTLDPLTCTITDNGDNTFHCITNTRYGLSKINLFNQNYSGNTGYLKDYLNMNDTFLIEVEIEVLQNNLDVYLSGFTTNEKVENLPVGTYTYRVTGKVSSIYSASVYMVCDDVDGVSEWIVKSLSIQKVLPNSTEYNMLKSFSHPFSSINAPTTREIAQLNANPDLIWQVWFDGLVLVDGFSKADITHFYDQPTPNYYLQDLAVDLGVELGHDFEDGLLGSFYDHFSASTSIIGGVANVTAGVQYSNLRLNISDAEQHIAQCFINNSSISEWYFSYLLGAITYTQLLVKGKNDILVPEGATYISIQNRSTTLLEVAEVEYFTVKSVSAKSIVNPTTTCLTNYKNTNYGASNLPIERLYGRAIVYDPTKFHFDNDGRYVNTKYLFPEIESWAIEAVITFVGDGSFHLNGRSNLYFGESNTTAGNPFIRLGLDNSLTTAVGLGDKHFILSYSKITKLMTVYINGIFFDTVGDGNYVASLSDVWLGDRSDAASYPINSNIPLYVVHKKEINDIEAQSLYNKWIGA</sequence>
<keyword evidence="2" id="KW-1185">Reference proteome</keyword>
<evidence type="ECO:0000313" key="2">
    <source>
        <dbReference type="Proteomes" id="UP001169069"/>
    </source>
</evidence>
<proteinExistence type="predicted"/>
<dbReference type="RefSeq" id="WP_289413819.1">
    <property type="nucleotide sequence ID" value="NZ_JAQIBD010000002.1"/>
</dbReference>
<accession>A0ABT7QZ02</accession>
<dbReference type="EMBL" id="JAQIBD010000002">
    <property type="protein sequence ID" value="MDM5272073.1"/>
    <property type="molecule type" value="Genomic_DNA"/>
</dbReference>
<evidence type="ECO:0008006" key="3">
    <source>
        <dbReference type="Google" id="ProtNLM"/>
    </source>
</evidence>
<dbReference type="Proteomes" id="UP001169069">
    <property type="component" value="Unassembled WGS sequence"/>
</dbReference>
<protein>
    <recommendedName>
        <fullName evidence="3">Concanavalin A-like lectin/glucanases superfamily protein</fullName>
    </recommendedName>
</protein>
<organism evidence="1 2">
    <name type="scientific">Sulfurovum zhangzhouensis</name>
    <dbReference type="NCBI Taxonomy" id="3019067"/>
    <lineage>
        <taxon>Bacteria</taxon>
        <taxon>Pseudomonadati</taxon>
        <taxon>Campylobacterota</taxon>
        <taxon>Epsilonproteobacteria</taxon>
        <taxon>Campylobacterales</taxon>
        <taxon>Sulfurovaceae</taxon>
        <taxon>Sulfurovum</taxon>
    </lineage>
</organism>